<accession>A0A5C7HTR3</accession>
<evidence type="ECO:0008006" key="4">
    <source>
        <dbReference type="Google" id="ProtNLM"/>
    </source>
</evidence>
<evidence type="ECO:0000256" key="1">
    <source>
        <dbReference type="ARBA" id="ARBA00022737"/>
    </source>
</evidence>
<dbReference type="Proteomes" id="UP000323000">
    <property type="component" value="Chromosome 6"/>
</dbReference>
<organism evidence="2 3">
    <name type="scientific">Acer yangbiense</name>
    <dbReference type="NCBI Taxonomy" id="1000413"/>
    <lineage>
        <taxon>Eukaryota</taxon>
        <taxon>Viridiplantae</taxon>
        <taxon>Streptophyta</taxon>
        <taxon>Embryophyta</taxon>
        <taxon>Tracheophyta</taxon>
        <taxon>Spermatophyta</taxon>
        <taxon>Magnoliopsida</taxon>
        <taxon>eudicotyledons</taxon>
        <taxon>Gunneridae</taxon>
        <taxon>Pentapetalae</taxon>
        <taxon>rosids</taxon>
        <taxon>malvids</taxon>
        <taxon>Sapindales</taxon>
        <taxon>Sapindaceae</taxon>
        <taxon>Hippocastanoideae</taxon>
        <taxon>Acereae</taxon>
        <taxon>Acer</taxon>
    </lineage>
</organism>
<dbReference type="Gene3D" id="1.25.40.10">
    <property type="entry name" value="Tetratricopeptide repeat domain"/>
    <property type="match status" value="1"/>
</dbReference>
<dbReference type="InterPro" id="IPR011990">
    <property type="entry name" value="TPR-like_helical_dom_sf"/>
</dbReference>
<dbReference type="Pfam" id="PF01535">
    <property type="entry name" value="PPR"/>
    <property type="match status" value="1"/>
</dbReference>
<dbReference type="EMBL" id="VAHF01000006">
    <property type="protein sequence ID" value="TXG60310.1"/>
    <property type="molecule type" value="Genomic_DNA"/>
</dbReference>
<dbReference type="InterPro" id="IPR046848">
    <property type="entry name" value="E_motif"/>
</dbReference>
<dbReference type="InterPro" id="IPR002885">
    <property type="entry name" value="PPR_rpt"/>
</dbReference>
<dbReference type="PANTHER" id="PTHR47926:SF393">
    <property type="entry name" value="REPEAT-CONTAINING PROTEIN, PUTATIVE-RELATED"/>
    <property type="match status" value="1"/>
</dbReference>
<dbReference type="GO" id="GO:0003723">
    <property type="term" value="F:RNA binding"/>
    <property type="evidence" value="ECO:0007669"/>
    <property type="project" value="InterPro"/>
</dbReference>
<dbReference type="OrthoDB" id="185373at2759"/>
<proteinExistence type="predicted"/>
<protein>
    <recommendedName>
        <fullName evidence="4">Pentacotripeptide-repeat region of PRORP domain-containing protein</fullName>
    </recommendedName>
</protein>
<dbReference type="NCBIfam" id="TIGR00756">
    <property type="entry name" value="PPR"/>
    <property type="match status" value="1"/>
</dbReference>
<dbReference type="AlphaFoldDB" id="A0A5C7HTR3"/>
<dbReference type="InterPro" id="IPR046960">
    <property type="entry name" value="PPR_At4g14850-like_plant"/>
</dbReference>
<gene>
    <name evidence="2" type="ORF">EZV62_014883</name>
</gene>
<dbReference type="GO" id="GO:0009451">
    <property type="term" value="P:RNA modification"/>
    <property type="evidence" value="ECO:0007669"/>
    <property type="project" value="InterPro"/>
</dbReference>
<keyword evidence="3" id="KW-1185">Reference proteome</keyword>
<dbReference type="Pfam" id="PF20431">
    <property type="entry name" value="E_motif"/>
    <property type="match status" value="1"/>
</dbReference>
<evidence type="ECO:0000313" key="2">
    <source>
        <dbReference type="EMBL" id="TXG60310.1"/>
    </source>
</evidence>
<evidence type="ECO:0000313" key="3">
    <source>
        <dbReference type="Proteomes" id="UP000323000"/>
    </source>
</evidence>
<keyword evidence="1" id="KW-0677">Repeat</keyword>
<reference evidence="3" key="1">
    <citation type="journal article" date="2019" name="Gigascience">
        <title>De novo genome assembly of the endangered Acer yangbiense, a plant species with extremely small populations endemic to Yunnan Province, China.</title>
        <authorList>
            <person name="Yang J."/>
            <person name="Wariss H.M."/>
            <person name="Tao L."/>
            <person name="Zhang R."/>
            <person name="Yun Q."/>
            <person name="Hollingsworth P."/>
            <person name="Dao Z."/>
            <person name="Luo G."/>
            <person name="Guo H."/>
            <person name="Ma Y."/>
            <person name="Sun W."/>
        </authorList>
    </citation>
    <scope>NUCLEOTIDE SEQUENCE [LARGE SCALE GENOMIC DNA]</scope>
    <source>
        <strain evidence="3">cv. Malutang</strain>
    </source>
</reference>
<dbReference type="PANTHER" id="PTHR47926">
    <property type="entry name" value="PENTATRICOPEPTIDE REPEAT-CONTAINING PROTEIN"/>
    <property type="match status" value="1"/>
</dbReference>
<name>A0A5C7HTR3_9ROSI</name>
<sequence length="123" mass="13993">MKPVYGVEPKIEHYGCMVDLLGRSGKIEEAEELMKGMVWKADVVMLGALFAACKNHGNIEVVERVVKQVIVLDPNNHGVYVVLSNMYAEVGRWQDVMRLRKVMKVGNLKNTLGWMVTFRLLCR</sequence>
<comment type="caution">
    <text evidence="2">The sequence shown here is derived from an EMBL/GenBank/DDBJ whole genome shotgun (WGS) entry which is preliminary data.</text>
</comment>